<comment type="caution">
    <text evidence="5">The sequence shown here is derived from an EMBL/GenBank/DDBJ whole genome shotgun (WGS) entry which is preliminary data.</text>
</comment>
<dbReference type="InterPro" id="IPR020449">
    <property type="entry name" value="Tscrpt_reg_AraC-type_HTH"/>
</dbReference>
<keyword evidence="6" id="KW-1185">Reference proteome</keyword>
<dbReference type="Pfam" id="PF12625">
    <property type="entry name" value="Arabinose_bd"/>
    <property type="match status" value="1"/>
</dbReference>
<feature type="domain" description="HTH araC/xylS-type" evidence="4">
    <location>
        <begin position="251"/>
        <end position="349"/>
    </location>
</feature>
<dbReference type="EMBL" id="CAKLPX010000001">
    <property type="protein sequence ID" value="CAH0990202.1"/>
    <property type="molecule type" value="Genomic_DNA"/>
</dbReference>
<dbReference type="PRINTS" id="PR00032">
    <property type="entry name" value="HTHARAC"/>
</dbReference>
<dbReference type="PANTHER" id="PTHR47894">
    <property type="entry name" value="HTH-TYPE TRANSCRIPTIONAL REGULATOR GADX"/>
    <property type="match status" value="1"/>
</dbReference>
<dbReference type="InterPro" id="IPR009057">
    <property type="entry name" value="Homeodomain-like_sf"/>
</dbReference>
<evidence type="ECO:0000313" key="6">
    <source>
        <dbReference type="Proteomes" id="UP000838100"/>
    </source>
</evidence>
<dbReference type="InterPro" id="IPR018060">
    <property type="entry name" value="HTH_AraC"/>
</dbReference>
<dbReference type="PROSITE" id="PS01124">
    <property type="entry name" value="HTH_ARAC_FAMILY_2"/>
    <property type="match status" value="1"/>
</dbReference>
<evidence type="ECO:0000313" key="5">
    <source>
        <dbReference type="EMBL" id="CAH0990202.1"/>
    </source>
</evidence>
<dbReference type="SMART" id="SM00342">
    <property type="entry name" value="HTH_ARAC"/>
    <property type="match status" value="1"/>
</dbReference>
<dbReference type="InterPro" id="IPR032687">
    <property type="entry name" value="AraC-type_N"/>
</dbReference>
<dbReference type="PANTHER" id="PTHR47894:SF1">
    <property type="entry name" value="HTH-TYPE TRANSCRIPTIONAL REGULATOR VQSM"/>
    <property type="match status" value="1"/>
</dbReference>
<protein>
    <recommendedName>
        <fullName evidence="4">HTH araC/xylS-type domain-containing protein</fullName>
    </recommendedName>
</protein>
<name>A0ABN8EH62_9GAMM</name>
<sequence length="358" mass="40768">MPSIVPSRYAVSLLRLLPDDTEKATVLADANCSFAMLDSEETVSAEIYCDIFIGIVKRLQHYLHGEDADDLSRVSNYRLLLMSMVQATTLKEALNNFTAFFRRLGPEGSAAKLILSNNTAILRITYSDDLLKENVWSPEMFSMDRLNWLPGTRGISISLWIWHRLCCWLIGEYIPLQQARVNLSASDKQHAELNKMFNGTLLFDQDYCSIEFEKRFLKHEIVQNQQTTDTLLSKFPLELMLIEEQPKTLAEQIKSLIGSDLSRAMPDAETVAKRCNIAVATLHRRLQKENTSYQNIKDQCRYDAAITMLQGGNTAIKEIASQLNYSDVSTFHRAFKKWSGVSPAQYRDTCHSRSPLSH</sequence>
<proteinExistence type="predicted"/>
<evidence type="ECO:0000256" key="3">
    <source>
        <dbReference type="ARBA" id="ARBA00023163"/>
    </source>
</evidence>
<gene>
    <name evidence="5" type="ORF">SIN8267_00294</name>
</gene>
<dbReference type="SUPFAM" id="SSF46689">
    <property type="entry name" value="Homeodomain-like"/>
    <property type="match status" value="1"/>
</dbReference>
<accession>A0ABN8EH62</accession>
<dbReference type="Gene3D" id="1.10.10.60">
    <property type="entry name" value="Homeodomain-like"/>
    <property type="match status" value="1"/>
</dbReference>
<reference evidence="5" key="1">
    <citation type="submission" date="2021-12" db="EMBL/GenBank/DDBJ databases">
        <authorList>
            <person name="Rodrigo-Torres L."/>
            <person name="Arahal R. D."/>
            <person name="Lucena T."/>
        </authorList>
    </citation>
    <scope>NUCLEOTIDE SEQUENCE</scope>
    <source>
        <strain evidence="5">CECT 8267</strain>
    </source>
</reference>
<dbReference type="Proteomes" id="UP000838100">
    <property type="component" value="Unassembled WGS sequence"/>
</dbReference>
<dbReference type="Pfam" id="PF12833">
    <property type="entry name" value="HTH_18"/>
    <property type="match status" value="1"/>
</dbReference>
<keyword evidence="2" id="KW-0238">DNA-binding</keyword>
<dbReference type="RefSeq" id="WP_237442889.1">
    <property type="nucleotide sequence ID" value="NZ_CAKLPX010000001.1"/>
</dbReference>
<organism evidence="5 6">
    <name type="scientific">Sinobacterium norvegicum</name>
    <dbReference type="NCBI Taxonomy" id="1641715"/>
    <lineage>
        <taxon>Bacteria</taxon>
        <taxon>Pseudomonadati</taxon>
        <taxon>Pseudomonadota</taxon>
        <taxon>Gammaproteobacteria</taxon>
        <taxon>Cellvibrionales</taxon>
        <taxon>Spongiibacteraceae</taxon>
        <taxon>Sinobacterium</taxon>
    </lineage>
</organism>
<evidence type="ECO:0000259" key="4">
    <source>
        <dbReference type="PROSITE" id="PS01124"/>
    </source>
</evidence>
<evidence type="ECO:0000256" key="1">
    <source>
        <dbReference type="ARBA" id="ARBA00023015"/>
    </source>
</evidence>
<keyword evidence="3" id="KW-0804">Transcription</keyword>
<evidence type="ECO:0000256" key="2">
    <source>
        <dbReference type="ARBA" id="ARBA00023125"/>
    </source>
</evidence>
<keyword evidence="1" id="KW-0805">Transcription regulation</keyword>